<dbReference type="Gene3D" id="3.40.50.1820">
    <property type="entry name" value="alpha/beta hydrolase"/>
    <property type="match status" value="1"/>
</dbReference>
<dbReference type="EMBL" id="JAAWWP010000002">
    <property type="protein sequence ID" value="NKI40748.1"/>
    <property type="molecule type" value="Genomic_DNA"/>
</dbReference>
<accession>A0ABX1GY82</accession>
<dbReference type="GO" id="GO:0016787">
    <property type="term" value="F:hydrolase activity"/>
    <property type="evidence" value="ECO:0007669"/>
    <property type="project" value="UniProtKB-KW"/>
</dbReference>
<comment type="caution">
    <text evidence="3">The sequence shown here is derived from an EMBL/GenBank/DDBJ whole genome shotgun (WGS) entry which is preliminary data.</text>
</comment>
<dbReference type="PANTHER" id="PTHR43433:SF5">
    <property type="entry name" value="AB HYDROLASE-1 DOMAIN-CONTAINING PROTEIN"/>
    <property type="match status" value="1"/>
</dbReference>
<dbReference type="InterPro" id="IPR050471">
    <property type="entry name" value="AB_hydrolase"/>
</dbReference>
<protein>
    <submittedName>
        <fullName evidence="3">Alpha/beta fold hydrolase</fullName>
    </submittedName>
</protein>
<reference evidence="3 4" key="1">
    <citation type="submission" date="2020-04" db="EMBL/GenBank/DDBJ databases">
        <title>Phylogenetic Diversity and Antibacterial Activity against Ralstonia solanacearum of Endophytic Actinomycete Isolated from Moss.</title>
        <authorList>
            <person name="Zhuang X."/>
        </authorList>
    </citation>
    <scope>NUCLEOTIDE SEQUENCE [LARGE SCALE GENOMIC DNA]</scope>
    <source>
        <strain evidence="3 4">LD120</strain>
    </source>
</reference>
<proteinExistence type="predicted"/>
<feature type="region of interest" description="Disordered" evidence="1">
    <location>
        <begin position="290"/>
        <end position="310"/>
    </location>
</feature>
<dbReference type="RefSeq" id="WP_168536405.1">
    <property type="nucleotide sequence ID" value="NZ_JAAWWP010000002.1"/>
</dbReference>
<dbReference type="SUPFAM" id="SSF53474">
    <property type="entry name" value="alpha/beta-Hydrolases"/>
    <property type="match status" value="1"/>
</dbReference>
<evidence type="ECO:0000259" key="2">
    <source>
        <dbReference type="Pfam" id="PF00561"/>
    </source>
</evidence>
<keyword evidence="3" id="KW-0378">Hydrolase</keyword>
<dbReference type="Pfam" id="PF00561">
    <property type="entry name" value="Abhydrolase_1"/>
    <property type="match status" value="1"/>
</dbReference>
<dbReference type="Proteomes" id="UP000772196">
    <property type="component" value="Unassembled WGS sequence"/>
</dbReference>
<name>A0ABX1GY82_9ACTN</name>
<dbReference type="InterPro" id="IPR029058">
    <property type="entry name" value="AB_hydrolase_fold"/>
</dbReference>
<sequence length="310" mass="32606">MARAEANGIEIEYETFGAPGDPALLLVAGLGQQLLAYPAEFCRMLAGAGFHVVRYDNRDSGLSSGTPEDVPPPDWQAIVSNDYSSASYTVPDLAKDAAALLTALGIGSAHLVGVSMGGMIVQQLAILRPDLVRSLTSVMSTTGERAVGRPSPEASAVLFAPQQRTRQAALTQMVRSLQVLASPEYPTPEEELYAYVAAAHDRAHRPLGTARQLAAVMCSPDRTAELARLDVPALVVHGGDDCLIDPSGGRATAAAIPGARLLTVPGMGHDLPRQLWQRLADEIIRLAKEAEAARNGSASRGAEPTDGVRA</sequence>
<dbReference type="PANTHER" id="PTHR43433">
    <property type="entry name" value="HYDROLASE, ALPHA/BETA FOLD FAMILY PROTEIN"/>
    <property type="match status" value="1"/>
</dbReference>
<evidence type="ECO:0000313" key="3">
    <source>
        <dbReference type="EMBL" id="NKI40748.1"/>
    </source>
</evidence>
<keyword evidence="4" id="KW-1185">Reference proteome</keyword>
<organism evidence="3 4">
    <name type="scientific">Streptomyces physcomitrii</name>
    <dbReference type="NCBI Taxonomy" id="2724184"/>
    <lineage>
        <taxon>Bacteria</taxon>
        <taxon>Bacillati</taxon>
        <taxon>Actinomycetota</taxon>
        <taxon>Actinomycetes</taxon>
        <taxon>Kitasatosporales</taxon>
        <taxon>Streptomycetaceae</taxon>
        <taxon>Streptomyces</taxon>
    </lineage>
</organism>
<gene>
    <name evidence="3" type="ORF">HFV08_05710</name>
</gene>
<evidence type="ECO:0000256" key="1">
    <source>
        <dbReference type="SAM" id="MobiDB-lite"/>
    </source>
</evidence>
<evidence type="ECO:0000313" key="4">
    <source>
        <dbReference type="Proteomes" id="UP000772196"/>
    </source>
</evidence>
<dbReference type="InterPro" id="IPR000073">
    <property type="entry name" value="AB_hydrolase_1"/>
</dbReference>
<feature type="domain" description="AB hydrolase-1" evidence="2">
    <location>
        <begin position="22"/>
        <end position="270"/>
    </location>
</feature>